<sequence length="176" mass="18750">MTDSIDATPRGGVEAPDRFRTMMRGFPTGVAVVTATDLAGQPWGMTCSSVCSVTLDPPTLLISLRSASPTLAAILGCGRFTVNLLHDRAWRTAELFASGNPGRFDLVDWDLDADSAGPHLGSDAHAAADCRVGTTVPAGDHTVVFGEAYRITLRPGHPLLYGLRGYRRWPSAEPTN</sequence>
<accession>A0A3E0HKH7</accession>
<dbReference type="Gene3D" id="2.30.110.10">
    <property type="entry name" value="Electron Transport, Fmn-binding Protein, Chain A"/>
    <property type="match status" value="1"/>
</dbReference>
<dbReference type="EMBL" id="QUNO01000006">
    <property type="protein sequence ID" value="REH46917.1"/>
    <property type="molecule type" value="Genomic_DNA"/>
</dbReference>
<keyword evidence="1" id="KW-0560">Oxidoreductase</keyword>
<dbReference type="AlphaFoldDB" id="A0A3E0HKH7"/>
<dbReference type="PANTHER" id="PTHR30466:SF1">
    <property type="entry name" value="FMN REDUCTASE (NADH) RUTF"/>
    <property type="match status" value="1"/>
</dbReference>
<gene>
    <name evidence="3" type="ORF">BCF44_10681</name>
</gene>
<protein>
    <submittedName>
        <fullName evidence="3">Flavin reductase (DIM6/NTAB) family NADH-FMN oxidoreductase RutF</fullName>
    </submittedName>
</protein>
<dbReference type="SUPFAM" id="SSF50475">
    <property type="entry name" value="FMN-binding split barrel"/>
    <property type="match status" value="1"/>
</dbReference>
<organism evidence="3 4">
    <name type="scientific">Kutzneria buriramensis</name>
    <dbReference type="NCBI Taxonomy" id="1045776"/>
    <lineage>
        <taxon>Bacteria</taxon>
        <taxon>Bacillati</taxon>
        <taxon>Actinomycetota</taxon>
        <taxon>Actinomycetes</taxon>
        <taxon>Pseudonocardiales</taxon>
        <taxon>Pseudonocardiaceae</taxon>
        <taxon>Kutzneria</taxon>
    </lineage>
</organism>
<reference evidence="3 4" key="1">
    <citation type="submission" date="2018-08" db="EMBL/GenBank/DDBJ databases">
        <title>Genomic Encyclopedia of Archaeal and Bacterial Type Strains, Phase II (KMG-II): from individual species to whole genera.</title>
        <authorList>
            <person name="Goeker M."/>
        </authorList>
    </citation>
    <scope>NUCLEOTIDE SEQUENCE [LARGE SCALE GENOMIC DNA]</scope>
    <source>
        <strain evidence="3 4">DSM 45791</strain>
    </source>
</reference>
<proteinExistence type="predicted"/>
<evidence type="ECO:0000256" key="1">
    <source>
        <dbReference type="ARBA" id="ARBA00023002"/>
    </source>
</evidence>
<dbReference type="InterPro" id="IPR002563">
    <property type="entry name" value="Flavin_Rdtase-like_dom"/>
</dbReference>
<dbReference type="PANTHER" id="PTHR30466">
    <property type="entry name" value="FLAVIN REDUCTASE"/>
    <property type="match status" value="1"/>
</dbReference>
<dbReference type="InterPro" id="IPR050268">
    <property type="entry name" value="NADH-dep_flavin_reductase"/>
</dbReference>
<dbReference type="GO" id="GO:0042602">
    <property type="term" value="F:riboflavin reductase (NADPH) activity"/>
    <property type="evidence" value="ECO:0007669"/>
    <property type="project" value="TreeGrafter"/>
</dbReference>
<dbReference type="SMART" id="SM00903">
    <property type="entry name" value="Flavin_Reduct"/>
    <property type="match status" value="1"/>
</dbReference>
<dbReference type="Pfam" id="PF01613">
    <property type="entry name" value="Flavin_Reduct"/>
    <property type="match status" value="1"/>
</dbReference>
<keyword evidence="4" id="KW-1185">Reference proteome</keyword>
<comment type="caution">
    <text evidence="3">The sequence shown here is derived from an EMBL/GenBank/DDBJ whole genome shotgun (WGS) entry which is preliminary data.</text>
</comment>
<dbReference type="OrthoDB" id="9792858at2"/>
<feature type="domain" description="Flavin reductase like" evidence="2">
    <location>
        <begin position="23"/>
        <end position="168"/>
    </location>
</feature>
<dbReference type="RefSeq" id="WP_116175601.1">
    <property type="nucleotide sequence ID" value="NZ_CP144375.1"/>
</dbReference>
<evidence type="ECO:0000313" key="4">
    <source>
        <dbReference type="Proteomes" id="UP000256269"/>
    </source>
</evidence>
<dbReference type="Proteomes" id="UP000256269">
    <property type="component" value="Unassembled WGS sequence"/>
</dbReference>
<name>A0A3E0HKH7_9PSEU</name>
<dbReference type="InterPro" id="IPR012349">
    <property type="entry name" value="Split_barrel_FMN-bd"/>
</dbReference>
<evidence type="ECO:0000313" key="3">
    <source>
        <dbReference type="EMBL" id="REH46917.1"/>
    </source>
</evidence>
<dbReference type="GO" id="GO:0010181">
    <property type="term" value="F:FMN binding"/>
    <property type="evidence" value="ECO:0007669"/>
    <property type="project" value="InterPro"/>
</dbReference>
<evidence type="ECO:0000259" key="2">
    <source>
        <dbReference type="SMART" id="SM00903"/>
    </source>
</evidence>